<reference evidence="3" key="1">
    <citation type="journal article" date="2013" name="Science">
        <title>Comparative analysis of bat genomes provides insight into the evolution of flight and immunity.</title>
        <authorList>
            <person name="Zhang G."/>
            <person name="Cowled C."/>
            <person name="Shi Z."/>
            <person name="Huang Z."/>
            <person name="Bishop-Lilly K.A."/>
            <person name="Fang X."/>
            <person name="Wynne J.W."/>
            <person name="Xiong Z."/>
            <person name="Baker M.L."/>
            <person name="Zhao W."/>
            <person name="Tachedjian M."/>
            <person name="Zhu Y."/>
            <person name="Zhou P."/>
            <person name="Jiang X."/>
            <person name="Ng J."/>
            <person name="Yang L."/>
            <person name="Wu L."/>
            <person name="Xiao J."/>
            <person name="Feng Y."/>
            <person name="Chen Y."/>
            <person name="Sun X."/>
            <person name="Zhang Y."/>
            <person name="Marsh G.A."/>
            <person name="Crameri G."/>
            <person name="Broder C.C."/>
            <person name="Frey K.G."/>
            <person name="Wang L.F."/>
            <person name="Wang J."/>
        </authorList>
    </citation>
    <scope>NUCLEOTIDE SEQUENCE [LARGE SCALE GENOMIC DNA]</scope>
</reference>
<dbReference type="EMBL" id="KB031072">
    <property type="protein sequence ID" value="ELK04401.1"/>
    <property type="molecule type" value="Genomic_DNA"/>
</dbReference>
<evidence type="ECO:0000313" key="2">
    <source>
        <dbReference type="EMBL" id="ELK04401.1"/>
    </source>
</evidence>
<gene>
    <name evidence="2" type="ORF">PAL_GLEAN10024723</name>
</gene>
<keyword evidence="3" id="KW-1185">Reference proteome</keyword>
<sequence>MFYVPLKPLKVLMTQDDRHGRPGGTLSKAGCGPAPPMSSLPLNQCSGKFRDYTDQAETGLKEQCDVRQVVCDMGLARWGTGTGHRRPPYKGLPKWELGWGNAARPASQA</sequence>
<feature type="region of interest" description="Disordered" evidence="1">
    <location>
        <begin position="15"/>
        <end position="34"/>
    </location>
</feature>
<dbReference type="InParanoid" id="L5K0Z8"/>
<dbReference type="Proteomes" id="UP000010552">
    <property type="component" value="Unassembled WGS sequence"/>
</dbReference>
<evidence type="ECO:0000256" key="1">
    <source>
        <dbReference type="SAM" id="MobiDB-lite"/>
    </source>
</evidence>
<dbReference type="AlphaFoldDB" id="L5K0Z8"/>
<name>L5K0Z8_PTEAL</name>
<accession>L5K0Z8</accession>
<organism evidence="2 3">
    <name type="scientific">Pteropus alecto</name>
    <name type="common">Black flying fox</name>
    <dbReference type="NCBI Taxonomy" id="9402"/>
    <lineage>
        <taxon>Eukaryota</taxon>
        <taxon>Metazoa</taxon>
        <taxon>Chordata</taxon>
        <taxon>Craniata</taxon>
        <taxon>Vertebrata</taxon>
        <taxon>Euteleostomi</taxon>
        <taxon>Mammalia</taxon>
        <taxon>Eutheria</taxon>
        <taxon>Laurasiatheria</taxon>
        <taxon>Chiroptera</taxon>
        <taxon>Yinpterochiroptera</taxon>
        <taxon>Pteropodoidea</taxon>
        <taxon>Pteropodidae</taxon>
        <taxon>Pteropodinae</taxon>
        <taxon>Pteropus</taxon>
    </lineage>
</organism>
<proteinExistence type="predicted"/>
<protein>
    <submittedName>
        <fullName evidence="2">Uncharacterized protein</fullName>
    </submittedName>
</protein>
<evidence type="ECO:0000313" key="3">
    <source>
        <dbReference type="Proteomes" id="UP000010552"/>
    </source>
</evidence>